<sequence length="652" mass="73547">MMILKRIGIVIVLLAIFSGAGLFLFRGTLLRHVVKGKIETYSNRYGLRIAYASLKMPSLATVRVEGVSVVPLHRDTLLKLRSAEVELELLPLLQGNLSVKSMHTDGLTCRFVKCGGKSNYDLFFQRIPQEPRGQETEDVVPIGYARRVEQALGALFRLLPEDATLRHTTFMGERDSLQTVFMIPDLVLEDRKFVSEIAVSEEKMNGKWRVAGTLDCKTRLIEGSIASAESGKRIVVPYILPHYQTFVAFDSVAFSMKQEPFSAGNQTLTGYTEVGGLEIHHKALSPDTIGLDKGEVEYMVHVGERAFELDSATTVRFNRLSFHPFVRADKTDRWHFTASVHRPSFPAQDLFTSLPSALFSHLRGLEVEGELSYDLNADVDFNCLDSLKFSSNLRGHGFRIHRMGTTDLSRMSTEFEYTAYEHDTPVRTFAIGPSNPHFRPLSCISPLLQMAVMQSEDGSFYYHDGFYPGAIQEALAYDLQKGGFARGGSSITMQLVKNVFLNRHKNIARKLEEALIVWLIESQHLTSKERMYEVYLNIIEWGPLVYGAAEASRFYFEKEPSELTVSEAIFLASIIPRPKHFRSVFNPDATLRENQLGYYRVIARRLAVKGLMTEEEAEAFVPDVQIRGEARQLVLQPDTLISPVHATAWEAE</sequence>
<dbReference type="Pfam" id="PF00912">
    <property type="entry name" value="Transgly"/>
    <property type="match status" value="1"/>
</dbReference>
<evidence type="ECO:0000256" key="2">
    <source>
        <dbReference type="ARBA" id="ARBA00022519"/>
    </source>
</evidence>
<evidence type="ECO:0000259" key="12">
    <source>
        <dbReference type="Pfam" id="PF00912"/>
    </source>
</evidence>
<keyword evidence="8 11" id="KW-1133">Transmembrane helix</keyword>
<dbReference type="InterPro" id="IPR011812">
    <property type="entry name" value="Pep_trsgly"/>
</dbReference>
<keyword evidence="2" id="KW-0997">Cell inner membrane</keyword>
<evidence type="ECO:0000256" key="3">
    <source>
        <dbReference type="ARBA" id="ARBA00022676"/>
    </source>
</evidence>
<evidence type="ECO:0000256" key="11">
    <source>
        <dbReference type="SAM" id="Phobius"/>
    </source>
</evidence>
<gene>
    <name evidence="13" type="ORF">H9625_05200</name>
</gene>
<evidence type="ECO:0000256" key="9">
    <source>
        <dbReference type="ARBA" id="ARBA00023136"/>
    </source>
</evidence>
<evidence type="ECO:0000256" key="8">
    <source>
        <dbReference type="ARBA" id="ARBA00022989"/>
    </source>
</evidence>
<dbReference type="PANTHER" id="PTHR30400">
    <property type="entry name" value="MONOFUNCTIONAL BIOSYNTHETIC PEPTIDOGLYCAN TRANSGLYCOSYLASE"/>
    <property type="match status" value="1"/>
</dbReference>
<dbReference type="PANTHER" id="PTHR30400:SF0">
    <property type="entry name" value="BIOSYNTHETIC PEPTIDOGLYCAN TRANSGLYCOSYLASE"/>
    <property type="match status" value="1"/>
</dbReference>
<keyword evidence="6" id="KW-0133">Cell shape</keyword>
<dbReference type="InterPro" id="IPR036950">
    <property type="entry name" value="PBP_transglycosylase"/>
</dbReference>
<protein>
    <submittedName>
        <fullName evidence="13">Transglycosylase domain-containing protein</fullName>
    </submittedName>
</protein>
<keyword evidence="3" id="KW-0328">Glycosyltransferase</keyword>
<evidence type="ECO:0000313" key="13">
    <source>
        <dbReference type="EMBL" id="MBD8039850.1"/>
    </source>
</evidence>
<comment type="caution">
    <text evidence="13">The sequence shown here is derived from an EMBL/GenBank/DDBJ whole genome shotgun (WGS) entry which is preliminary data.</text>
</comment>
<evidence type="ECO:0000256" key="5">
    <source>
        <dbReference type="ARBA" id="ARBA00022692"/>
    </source>
</evidence>
<dbReference type="Gene3D" id="1.10.3810.10">
    <property type="entry name" value="Biosynthetic peptidoglycan transglycosylase-like"/>
    <property type="match status" value="1"/>
</dbReference>
<feature type="transmembrane region" description="Helical" evidence="11">
    <location>
        <begin position="7"/>
        <end position="25"/>
    </location>
</feature>
<reference evidence="13 14" key="1">
    <citation type="submission" date="2020-08" db="EMBL/GenBank/DDBJ databases">
        <title>A Genomic Blueprint of the Chicken Gut Microbiome.</title>
        <authorList>
            <person name="Gilroy R."/>
            <person name="Ravi A."/>
            <person name="Getino M."/>
            <person name="Pursley I."/>
            <person name="Horton D.L."/>
            <person name="Alikhan N.-F."/>
            <person name="Baker D."/>
            <person name="Gharbi K."/>
            <person name="Hall N."/>
            <person name="Watson M."/>
            <person name="Adriaenssens E.M."/>
            <person name="Foster-Nyarko E."/>
            <person name="Jarju S."/>
            <person name="Secka A."/>
            <person name="Antonio M."/>
            <person name="Oren A."/>
            <person name="Chaudhuri R."/>
            <person name="La Ragione R.M."/>
            <person name="Hildebrand F."/>
            <person name="Pallen M.J."/>
        </authorList>
    </citation>
    <scope>NUCLEOTIDE SEQUENCE [LARGE SCALE GENOMIC DNA]</scope>
    <source>
        <strain evidence="13 14">Sa1CVN1</strain>
    </source>
</reference>
<feature type="domain" description="Glycosyl transferase family 51" evidence="12">
    <location>
        <begin position="435"/>
        <end position="593"/>
    </location>
</feature>
<dbReference type="InterPro" id="IPR023346">
    <property type="entry name" value="Lysozyme-like_dom_sf"/>
</dbReference>
<keyword evidence="1" id="KW-1003">Cell membrane</keyword>
<dbReference type="Proteomes" id="UP000620874">
    <property type="component" value="Unassembled WGS sequence"/>
</dbReference>
<organism evidence="13 14">
    <name type="scientific">Phocaeicola intestinalis</name>
    <dbReference type="NCBI Taxonomy" id="2762212"/>
    <lineage>
        <taxon>Bacteria</taxon>
        <taxon>Pseudomonadati</taxon>
        <taxon>Bacteroidota</taxon>
        <taxon>Bacteroidia</taxon>
        <taxon>Bacteroidales</taxon>
        <taxon>Bacteroidaceae</taxon>
        <taxon>Phocaeicola</taxon>
    </lineage>
</organism>
<evidence type="ECO:0000256" key="4">
    <source>
        <dbReference type="ARBA" id="ARBA00022679"/>
    </source>
</evidence>
<keyword evidence="7" id="KW-0573">Peptidoglycan synthesis</keyword>
<evidence type="ECO:0000256" key="1">
    <source>
        <dbReference type="ARBA" id="ARBA00022475"/>
    </source>
</evidence>
<name>A0ABR8Y6L6_9BACT</name>
<keyword evidence="10" id="KW-0961">Cell wall biogenesis/degradation</keyword>
<accession>A0ABR8Y6L6</accession>
<dbReference type="RefSeq" id="WP_191763291.1">
    <property type="nucleotide sequence ID" value="NZ_JACSPP010000010.1"/>
</dbReference>
<dbReference type="EMBL" id="JACSPP010000010">
    <property type="protein sequence ID" value="MBD8039850.1"/>
    <property type="molecule type" value="Genomic_DNA"/>
</dbReference>
<evidence type="ECO:0000313" key="14">
    <source>
        <dbReference type="Proteomes" id="UP000620874"/>
    </source>
</evidence>
<keyword evidence="9 11" id="KW-0472">Membrane</keyword>
<evidence type="ECO:0000256" key="6">
    <source>
        <dbReference type="ARBA" id="ARBA00022960"/>
    </source>
</evidence>
<evidence type="ECO:0000256" key="10">
    <source>
        <dbReference type="ARBA" id="ARBA00023316"/>
    </source>
</evidence>
<evidence type="ECO:0000256" key="7">
    <source>
        <dbReference type="ARBA" id="ARBA00022984"/>
    </source>
</evidence>
<keyword evidence="5 11" id="KW-0812">Transmembrane</keyword>
<keyword evidence="4" id="KW-0808">Transferase</keyword>
<dbReference type="InterPro" id="IPR001264">
    <property type="entry name" value="Glyco_trans_51"/>
</dbReference>
<proteinExistence type="predicted"/>
<keyword evidence="14" id="KW-1185">Reference proteome</keyword>
<dbReference type="SUPFAM" id="SSF53955">
    <property type="entry name" value="Lysozyme-like"/>
    <property type="match status" value="1"/>
</dbReference>